<organism evidence="2 3">
    <name type="scientific">Dipteronia dyeriana</name>
    <dbReference type="NCBI Taxonomy" id="168575"/>
    <lineage>
        <taxon>Eukaryota</taxon>
        <taxon>Viridiplantae</taxon>
        <taxon>Streptophyta</taxon>
        <taxon>Embryophyta</taxon>
        <taxon>Tracheophyta</taxon>
        <taxon>Spermatophyta</taxon>
        <taxon>Magnoliopsida</taxon>
        <taxon>eudicotyledons</taxon>
        <taxon>Gunneridae</taxon>
        <taxon>Pentapetalae</taxon>
        <taxon>rosids</taxon>
        <taxon>malvids</taxon>
        <taxon>Sapindales</taxon>
        <taxon>Sapindaceae</taxon>
        <taxon>Hippocastanoideae</taxon>
        <taxon>Acereae</taxon>
        <taxon>Dipteronia</taxon>
    </lineage>
</organism>
<gene>
    <name evidence="2" type="ORF">Ddye_029183</name>
</gene>
<sequence>MSGEGARVGGSVKGSGLERSSRRKRREKGIEEEKRSRLEKITNSSERVARTPANRAHRRSRFSGGLGRKAMTRLQPDTRFHCVKFVDFV</sequence>
<reference evidence="2" key="1">
    <citation type="journal article" date="2023" name="Plant J.">
        <title>Genome sequences and population genomics provide insights into the demographic history, inbreeding, and mutation load of two 'living fossil' tree species of Dipteronia.</title>
        <authorList>
            <person name="Feng Y."/>
            <person name="Comes H.P."/>
            <person name="Chen J."/>
            <person name="Zhu S."/>
            <person name="Lu R."/>
            <person name="Zhang X."/>
            <person name="Li P."/>
            <person name="Qiu J."/>
            <person name="Olsen K.M."/>
            <person name="Qiu Y."/>
        </authorList>
    </citation>
    <scope>NUCLEOTIDE SEQUENCE</scope>
    <source>
        <strain evidence="2">KIB01</strain>
    </source>
</reference>
<protein>
    <submittedName>
        <fullName evidence="2">Uncharacterized protein</fullName>
    </submittedName>
</protein>
<feature type="compositionally biased region" description="Gly residues" evidence="1">
    <location>
        <begin position="1"/>
        <end position="13"/>
    </location>
</feature>
<evidence type="ECO:0000313" key="3">
    <source>
        <dbReference type="Proteomes" id="UP001280121"/>
    </source>
</evidence>
<feature type="region of interest" description="Disordered" evidence="1">
    <location>
        <begin position="1"/>
        <end position="68"/>
    </location>
</feature>
<feature type="compositionally biased region" description="Basic and acidic residues" evidence="1">
    <location>
        <begin position="28"/>
        <end position="40"/>
    </location>
</feature>
<dbReference type="AlphaFoldDB" id="A0AAD9TEB2"/>
<proteinExistence type="predicted"/>
<name>A0AAD9TEB2_9ROSI</name>
<dbReference type="EMBL" id="JANJYI010000009">
    <property type="protein sequence ID" value="KAK2634391.1"/>
    <property type="molecule type" value="Genomic_DNA"/>
</dbReference>
<evidence type="ECO:0000313" key="2">
    <source>
        <dbReference type="EMBL" id="KAK2634391.1"/>
    </source>
</evidence>
<dbReference type="Proteomes" id="UP001280121">
    <property type="component" value="Unassembled WGS sequence"/>
</dbReference>
<keyword evidence="3" id="KW-1185">Reference proteome</keyword>
<evidence type="ECO:0000256" key="1">
    <source>
        <dbReference type="SAM" id="MobiDB-lite"/>
    </source>
</evidence>
<comment type="caution">
    <text evidence="2">The sequence shown here is derived from an EMBL/GenBank/DDBJ whole genome shotgun (WGS) entry which is preliminary data.</text>
</comment>
<accession>A0AAD9TEB2</accession>